<organism evidence="2 3">
    <name type="scientific">Desulfovibrio psychrotolerans</name>
    <dbReference type="NCBI Taxonomy" id="415242"/>
    <lineage>
        <taxon>Bacteria</taxon>
        <taxon>Pseudomonadati</taxon>
        <taxon>Thermodesulfobacteriota</taxon>
        <taxon>Desulfovibrionia</taxon>
        <taxon>Desulfovibrionales</taxon>
        <taxon>Desulfovibrionaceae</taxon>
        <taxon>Desulfovibrio</taxon>
    </lineage>
</organism>
<accession>A0A7J0BYJ4</accession>
<dbReference type="Gene3D" id="3.40.630.30">
    <property type="match status" value="1"/>
</dbReference>
<dbReference type="RefSeq" id="WP_174410889.1">
    <property type="nucleotide sequence ID" value="NZ_BLVP01000036.1"/>
</dbReference>
<dbReference type="AlphaFoldDB" id="A0A7J0BYJ4"/>
<evidence type="ECO:0000313" key="2">
    <source>
        <dbReference type="EMBL" id="GFM38265.1"/>
    </source>
</evidence>
<protein>
    <recommendedName>
        <fullName evidence="1">N-acetyltransferase domain-containing protein</fullName>
    </recommendedName>
</protein>
<dbReference type="Pfam" id="PF00583">
    <property type="entry name" value="Acetyltransf_1"/>
    <property type="match status" value="1"/>
</dbReference>
<dbReference type="InterPro" id="IPR016181">
    <property type="entry name" value="Acyl_CoA_acyltransferase"/>
</dbReference>
<dbReference type="InterPro" id="IPR000182">
    <property type="entry name" value="GNAT_dom"/>
</dbReference>
<keyword evidence="3" id="KW-1185">Reference proteome</keyword>
<reference evidence="2 3" key="1">
    <citation type="submission" date="2020-05" db="EMBL/GenBank/DDBJ databases">
        <title>Draft genome sequence of Desulfovibrio psychrotolerans JS1T.</title>
        <authorList>
            <person name="Ueno A."/>
            <person name="Tamazawa S."/>
            <person name="Tamamura S."/>
            <person name="Murakami T."/>
            <person name="Kiyama T."/>
            <person name="Inomata H."/>
            <person name="Amano Y."/>
            <person name="Miyakawa K."/>
            <person name="Tamaki H."/>
            <person name="Naganuma T."/>
            <person name="Kaneko K."/>
        </authorList>
    </citation>
    <scope>NUCLEOTIDE SEQUENCE [LARGE SCALE GENOMIC DNA]</scope>
    <source>
        <strain evidence="2 3">JS1</strain>
    </source>
</reference>
<gene>
    <name evidence="2" type="ORF">DSM19430T_29490</name>
</gene>
<dbReference type="GO" id="GO:0016747">
    <property type="term" value="F:acyltransferase activity, transferring groups other than amino-acyl groups"/>
    <property type="evidence" value="ECO:0007669"/>
    <property type="project" value="InterPro"/>
</dbReference>
<comment type="caution">
    <text evidence="2">The sequence shown here is derived from an EMBL/GenBank/DDBJ whole genome shotgun (WGS) entry which is preliminary data.</text>
</comment>
<dbReference type="Proteomes" id="UP000503820">
    <property type="component" value="Unassembled WGS sequence"/>
</dbReference>
<name>A0A7J0BYJ4_9BACT</name>
<proteinExistence type="predicted"/>
<dbReference type="EMBL" id="BLVP01000036">
    <property type="protein sequence ID" value="GFM38265.1"/>
    <property type="molecule type" value="Genomic_DNA"/>
</dbReference>
<feature type="domain" description="N-acetyltransferase" evidence="1">
    <location>
        <begin position="12"/>
        <end position="167"/>
    </location>
</feature>
<dbReference type="SUPFAM" id="SSF55729">
    <property type="entry name" value="Acyl-CoA N-acyltransferases (Nat)"/>
    <property type="match status" value="1"/>
</dbReference>
<dbReference type="CDD" id="cd04301">
    <property type="entry name" value="NAT_SF"/>
    <property type="match status" value="1"/>
</dbReference>
<sequence length="187" mass="21084">MSECRQFNCALRRVLPDDPSCGTGILTFIRSVYEASFPQEERRPFNQCISLLHTPLYGMEAVFLDDAPVGFIAFWHLRGYVFIEHFAMCAGVRGRGAGSAALREFMRRHAGPVVLEVELPESGENARRRIAFYERLGFSLCDAEHVQPPYTPHGSSVPLRFMSCPGPLDKPSLITFREALFTHVYPS</sequence>
<dbReference type="PROSITE" id="PS51186">
    <property type="entry name" value="GNAT"/>
    <property type="match status" value="1"/>
</dbReference>
<evidence type="ECO:0000313" key="3">
    <source>
        <dbReference type="Proteomes" id="UP000503820"/>
    </source>
</evidence>
<evidence type="ECO:0000259" key="1">
    <source>
        <dbReference type="PROSITE" id="PS51186"/>
    </source>
</evidence>